<evidence type="ECO:0000256" key="1">
    <source>
        <dbReference type="SAM" id="MobiDB-lite"/>
    </source>
</evidence>
<keyword evidence="3" id="KW-1185">Reference proteome</keyword>
<sequence>MGPEPSPSTTLKGPRRSLVSEHSPTSTRHLQPSRTLRRLSGLLAAFPPQRPPRRPTGPPTPVAPQERHKSSPPRRPPASAASSFRHPFRTDDTDSPAADDGITMKREHYQDARIYD</sequence>
<evidence type="ECO:0000313" key="3">
    <source>
        <dbReference type="Proteomes" id="UP000824596"/>
    </source>
</evidence>
<dbReference type="GeneID" id="68358751"/>
<proteinExistence type="predicted"/>
<protein>
    <submittedName>
        <fullName evidence="2">Uncharacterized protein</fullName>
    </submittedName>
</protein>
<name>A0A9P8SE03_9HYPO</name>
<gene>
    <name evidence="2" type="ORF">HRG_09622</name>
</gene>
<feature type="compositionally biased region" description="Basic and acidic residues" evidence="1">
    <location>
        <begin position="102"/>
        <end position="116"/>
    </location>
</feature>
<feature type="compositionally biased region" description="Polar residues" evidence="1">
    <location>
        <begin position="20"/>
        <end position="34"/>
    </location>
</feature>
<dbReference type="AlphaFoldDB" id="A0A9P8SE03"/>
<evidence type="ECO:0000313" key="2">
    <source>
        <dbReference type="EMBL" id="KAH0959161.1"/>
    </source>
</evidence>
<dbReference type="RefSeq" id="XP_044716674.1">
    <property type="nucleotide sequence ID" value="XM_044868093.1"/>
</dbReference>
<reference evidence="2" key="1">
    <citation type="submission" date="2021-09" db="EMBL/GenBank/DDBJ databases">
        <title>A high-quality genome of the endoparasitic fungus Hirsutella rhossiliensis with a comparison of Hirsutella genomes reveals transposable elements contributing to genome size variation.</title>
        <authorList>
            <person name="Lin R."/>
            <person name="Jiao Y."/>
            <person name="Sun X."/>
            <person name="Ling J."/>
            <person name="Xie B."/>
            <person name="Cheng X."/>
        </authorList>
    </citation>
    <scope>NUCLEOTIDE SEQUENCE</scope>
    <source>
        <strain evidence="2">HR02</strain>
    </source>
</reference>
<feature type="compositionally biased region" description="Pro residues" evidence="1">
    <location>
        <begin position="48"/>
        <end position="62"/>
    </location>
</feature>
<feature type="region of interest" description="Disordered" evidence="1">
    <location>
        <begin position="1"/>
        <end position="116"/>
    </location>
</feature>
<organism evidence="2 3">
    <name type="scientific">Hirsutella rhossiliensis</name>
    <dbReference type="NCBI Taxonomy" id="111463"/>
    <lineage>
        <taxon>Eukaryota</taxon>
        <taxon>Fungi</taxon>
        <taxon>Dikarya</taxon>
        <taxon>Ascomycota</taxon>
        <taxon>Pezizomycotina</taxon>
        <taxon>Sordariomycetes</taxon>
        <taxon>Hypocreomycetidae</taxon>
        <taxon>Hypocreales</taxon>
        <taxon>Ophiocordycipitaceae</taxon>
        <taxon>Hirsutella</taxon>
    </lineage>
</organism>
<dbReference type="EMBL" id="JAIZPD010000013">
    <property type="protein sequence ID" value="KAH0959161.1"/>
    <property type="molecule type" value="Genomic_DNA"/>
</dbReference>
<dbReference type="Proteomes" id="UP000824596">
    <property type="component" value="Unassembled WGS sequence"/>
</dbReference>
<comment type="caution">
    <text evidence="2">The sequence shown here is derived from an EMBL/GenBank/DDBJ whole genome shotgun (WGS) entry which is preliminary data.</text>
</comment>
<accession>A0A9P8SE03</accession>